<sequence length="44" mass="4927">DLKEMLEVSIRERFVAFGSKGEISNDLLEKSVEISGVGIHHIGW</sequence>
<reference evidence="1 2" key="1">
    <citation type="journal article" date="2018" name="Front. Plant Sci.">
        <title>Red Clover (Trifolium pratense) and Zigzag Clover (T. medium) - A Picture of Genomic Similarities and Differences.</title>
        <authorList>
            <person name="Dluhosova J."/>
            <person name="Istvanek J."/>
            <person name="Nedelnik J."/>
            <person name="Repkova J."/>
        </authorList>
    </citation>
    <scope>NUCLEOTIDE SEQUENCE [LARGE SCALE GENOMIC DNA]</scope>
    <source>
        <strain evidence="2">cv. 10/8</strain>
        <tissue evidence="1">Leaf</tissue>
    </source>
</reference>
<feature type="non-terminal residue" evidence="1">
    <location>
        <position position="1"/>
    </location>
</feature>
<evidence type="ECO:0000313" key="2">
    <source>
        <dbReference type="Proteomes" id="UP000265520"/>
    </source>
</evidence>
<dbReference type="AlphaFoldDB" id="A0A392PVL5"/>
<organism evidence="1 2">
    <name type="scientific">Trifolium medium</name>
    <dbReference type="NCBI Taxonomy" id="97028"/>
    <lineage>
        <taxon>Eukaryota</taxon>
        <taxon>Viridiplantae</taxon>
        <taxon>Streptophyta</taxon>
        <taxon>Embryophyta</taxon>
        <taxon>Tracheophyta</taxon>
        <taxon>Spermatophyta</taxon>
        <taxon>Magnoliopsida</taxon>
        <taxon>eudicotyledons</taxon>
        <taxon>Gunneridae</taxon>
        <taxon>Pentapetalae</taxon>
        <taxon>rosids</taxon>
        <taxon>fabids</taxon>
        <taxon>Fabales</taxon>
        <taxon>Fabaceae</taxon>
        <taxon>Papilionoideae</taxon>
        <taxon>50 kb inversion clade</taxon>
        <taxon>NPAAA clade</taxon>
        <taxon>Hologalegina</taxon>
        <taxon>IRL clade</taxon>
        <taxon>Trifolieae</taxon>
        <taxon>Trifolium</taxon>
    </lineage>
</organism>
<keyword evidence="2" id="KW-1185">Reference proteome</keyword>
<name>A0A392PVL5_9FABA</name>
<protein>
    <submittedName>
        <fullName evidence="1">Uncharacterized protein</fullName>
    </submittedName>
</protein>
<proteinExistence type="predicted"/>
<comment type="caution">
    <text evidence="1">The sequence shown here is derived from an EMBL/GenBank/DDBJ whole genome shotgun (WGS) entry which is preliminary data.</text>
</comment>
<accession>A0A392PVL5</accession>
<dbReference type="EMBL" id="LXQA010096103">
    <property type="protein sequence ID" value="MCI15356.1"/>
    <property type="molecule type" value="Genomic_DNA"/>
</dbReference>
<evidence type="ECO:0000313" key="1">
    <source>
        <dbReference type="EMBL" id="MCI15356.1"/>
    </source>
</evidence>
<dbReference type="Proteomes" id="UP000265520">
    <property type="component" value="Unassembled WGS sequence"/>
</dbReference>